<feature type="transmembrane region" description="Helical" evidence="9">
    <location>
        <begin position="53"/>
        <end position="70"/>
    </location>
</feature>
<comment type="caution">
    <text evidence="11">The sequence shown here is derived from an EMBL/GenBank/DDBJ whole genome shotgun (WGS) entry which is preliminary data.</text>
</comment>
<dbReference type="EC" id="2.3.1.269" evidence="9"/>
<dbReference type="RefSeq" id="WP_196992623.1">
    <property type="nucleotide sequence ID" value="NZ_JADWYR010000003.1"/>
</dbReference>
<dbReference type="GO" id="GO:0005886">
    <property type="term" value="C:plasma membrane"/>
    <property type="evidence" value="ECO:0007669"/>
    <property type="project" value="UniProtKB-SubCell"/>
</dbReference>
<evidence type="ECO:0000256" key="3">
    <source>
        <dbReference type="ARBA" id="ARBA00022475"/>
    </source>
</evidence>
<dbReference type="InterPro" id="IPR036526">
    <property type="entry name" value="C-N_Hydrolase_sf"/>
</dbReference>
<keyword evidence="5 9" id="KW-0812">Transmembrane</keyword>
<comment type="catalytic activity">
    <reaction evidence="9">
        <text>N-terminal S-1,2-diacyl-sn-glyceryl-L-cysteinyl-[lipoprotein] + a glycerophospholipid = N-acyl-S-1,2-diacyl-sn-glyceryl-L-cysteinyl-[lipoprotein] + a 2-acyl-sn-glycero-3-phospholipid + H(+)</text>
        <dbReference type="Rhea" id="RHEA:48228"/>
        <dbReference type="Rhea" id="RHEA-COMP:14681"/>
        <dbReference type="Rhea" id="RHEA-COMP:14684"/>
        <dbReference type="ChEBI" id="CHEBI:15378"/>
        <dbReference type="ChEBI" id="CHEBI:136912"/>
        <dbReference type="ChEBI" id="CHEBI:140656"/>
        <dbReference type="ChEBI" id="CHEBI:140657"/>
        <dbReference type="ChEBI" id="CHEBI:140660"/>
        <dbReference type="EC" id="2.3.1.269"/>
    </reaction>
</comment>
<proteinExistence type="inferred from homology"/>
<dbReference type="NCBIfam" id="TIGR00546">
    <property type="entry name" value="lnt"/>
    <property type="match status" value="1"/>
</dbReference>
<organism evidence="11 12">
    <name type="scientific">Panacibacter microcysteis</name>
    <dbReference type="NCBI Taxonomy" id="2793269"/>
    <lineage>
        <taxon>Bacteria</taxon>
        <taxon>Pseudomonadati</taxon>
        <taxon>Bacteroidota</taxon>
        <taxon>Chitinophagia</taxon>
        <taxon>Chitinophagales</taxon>
        <taxon>Chitinophagaceae</taxon>
        <taxon>Panacibacter</taxon>
    </lineage>
</organism>
<comment type="similarity">
    <text evidence="2 9">Belongs to the CN hydrolase family. Apolipoprotein N-acyltransferase subfamily.</text>
</comment>
<evidence type="ECO:0000256" key="9">
    <source>
        <dbReference type="HAMAP-Rule" id="MF_01148"/>
    </source>
</evidence>
<evidence type="ECO:0000256" key="7">
    <source>
        <dbReference type="ARBA" id="ARBA00023136"/>
    </source>
</evidence>
<dbReference type="InterPro" id="IPR004563">
    <property type="entry name" value="Apolipo_AcylTrfase"/>
</dbReference>
<evidence type="ECO:0000256" key="1">
    <source>
        <dbReference type="ARBA" id="ARBA00004651"/>
    </source>
</evidence>
<dbReference type="PROSITE" id="PS50263">
    <property type="entry name" value="CN_HYDROLASE"/>
    <property type="match status" value="1"/>
</dbReference>
<feature type="domain" description="CN hydrolase" evidence="10">
    <location>
        <begin position="228"/>
        <end position="473"/>
    </location>
</feature>
<evidence type="ECO:0000256" key="5">
    <source>
        <dbReference type="ARBA" id="ARBA00022692"/>
    </source>
</evidence>
<keyword evidence="4 9" id="KW-0808">Transferase</keyword>
<dbReference type="Proteomes" id="UP000628448">
    <property type="component" value="Unassembled WGS sequence"/>
</dbReference>
<feature type="transmembrane region" description="Helical" evidence="9">
    <location>
        <begin position="29"/>
        <end position="46"/>
    </location>
</feature>
<dbReference type="InterPro" id="IPR045378">
    <property type="entry name" value="LNT_N"/>
</dbReference>
<evidence type="ECO:0000256" key="8">
    <source>
        <dbReference type="ARBA" id="ARBA00023315"/>
    </source>
</evidence>
<keyword evidence="6 9" id="KW-1133">Transmembrane helix</keyword>
<keyword evidence="3 9" id="KW-1003">Cell membrane</keyword>
<dbReference type="HAMAP" id="MF_01148">
    <property type="entry name" value="Lnt"/>
    <property type="match status" value="1"/>
</dbReference>
<dbReference type="Pfam" id="PF20154">
    <property type="entry name" value="LNT_N"/>
    <property type="match status" value="1"/>
</dbReference>
<dbReference type="PANTHER" id="PTHR38686:SF1">
    <property type="entry name" value="APOLIPOPROTEIN N-ACYLTRANSFERASE"/>
    <property type="match status" value="1"/>
</dbReference>
<keyword evidence="7 9" id="KW-0472">Membrane</keyword>
<gene>
    <name evidence="9 11" type="primary">lnt</name>
    <name evidence="11" type="ORF">I5907_19970</name>
</gene>
<evidence type="ECO:0000313" key="11">
    <source>
        <dbReference type="EMBL" id="MBG9378523.1"/>
    </source>
</evidence>
<dbReference type="InterPro" id="IPR003010">
    <property type="entry name" value="C-N_Hydrolase"/>
</dbReference>
<comment type="pathway">
    <text evidence="9">Protein modification; lipoprotein biosynthesis (N-acyl transfer).</text>
</comment>
<keyword evidence="8 9" id="KW-0012">Acyltransferase</keyword>
<dbReference type="GO" id="GO:0042158">
    <property type="term" value="P:lipoprotein biosynthetic process"/>
    <property type="evidence" value="ECO:0007669"/>
    <property type="project" value="UniProtKB-UniRule"/>
</dbReference>
<comment type="subcellular location">
    <subcellularLocation>
        <location evidence="1 9">Cell membrane</location>
        <topology evidence="1 9">Multi-pass membrane protein</topology>
    </subcellularLocation>
</comment>
<evidence type="ECO:0000256" key="2">
    <source>
        <dbReference type="ARBA" id="ARBA00010065"/>
    </source>
</evidence>
<keyword evidence="12" id="KW-1185">Reference proteome</keyword>
<evidence type="ECO:0000259" key="10">
    <source>
        <dbReference type="PROSITE" id="PS50263"/>
    </source>
</evidence>
<accession>A0A931H029</accession>
<evidence type="ECO:0000256" key="4">
    <source>
        <dbReference type="ARBA" id="ARBA00022679"/>
    </source>
</evidence>
<feature type="transmembrane region" description="Helical" evidence="9">
    <location>
        <begin position="197"/>
        <end position="218"/>
    </location>
</feature>
<feature type="transmembrane region" description="Helical" evidence="9">
    <location>
        <begin position="161"/>
        <end position="185"/>
    </location>
</feature>
<dbReference type="CDD" id="cd07571">
    <property type="entry name" value="ALP_N-acyl_transferase"/>
    <property type="match status" value="1"/>
</dbReference>
<name>A0A931H029_9BACT</name>
<reference evidence="11" key="1">
    <citation type="submission" date="2020-11" db="EMBL/GenBank/DDBJ databases">
        <title>Bacterial whole genome sequence for Panacibacter sp. DH6.</title>
        <authorList>
            <person name="Le V."/>
            <person name="Ko S."/>
            <person name="Ahn C.-Y."/>
            <person name="Oh H.-M."/>
        </authorList>
    </citation>
    <scope>NUCLEOTIDE SEQUENCE</scope>
    <source>
        <strain evidence="11">DH6</strain>
    </source>
</reference>
<dbReference type="PANTHER" id="PTHR38686">
    <property type="entry name" value="APOLIPOPROTEIN N-ACYLTRANSFERASE"/>
    <property type="match status" value="1"/>
</dbReference>
<sequence>MRSSFTSYILPAIVSGLLATGAATHPNFWLSWLYLVPLFFALVNAGTGNALRAGIAFGVALGLPSFYWMVPGAARFTGSSTNLYGIAVYVLSVVFLAAYFGFINWLFALLKQRRQTRFSFIADAVIVAAVYAVAEALYMNLTTGMPWFGFHAGNGLLANLYTIQPASVFGMHILSFVVVMVNYLLAYTIAKRKWTIIVYPAITACVYVVWGSALYAGFSKEQPVAAPVTVALLNQNIEPEIRWDDQNGNKLVAALFALDSIAAAQKPGVMMWSESAVPWTYRPDDDLVKEMLRISSAAGPMHLLGINTDFADNVVFNSVYAINKDGRVAGRYDKQRLLSFIEQDVAGLSFPFLSSGGFMVQPGAATTPLQTAYGSIGVMICNESTLPQAAAEPVRKGATWLANLSNDGWFRETYLADLHFWNVKLRAVECRRDVLVCSNNGYTGQVKATGEVALQVRDDQAFVKMVTVNQYDNVTLAAAYPFLFVYICAIGLVVAAVRNRMLQPGST</sequence>
<dbReference type="Pfam" id="PF00795">
    <property type="entry name" value="CN_hydrolase"/>
    <property type="match status" value="1"/>
</dbReference>
<feature type="transmembrane region" description="Helical" evidence="9">
    <location>
        <begin position="120"/>
        <end position="141"/>
    </location>
</feature>
<evidence type="ECO:0000256" key="6">
    <source>
        <dbReference type="ARBA" id="ARBA00022989"/>
    </source>
</evidence>
<evidence type="ECO:0000313" key="12">
    <source>
        <dbReference type="Proteomes" id="UP000628448"/>
    </source>
</evidence>
<dbReference type="Gene3D" id="3.60.110.10">
    <property type="entry name" value="Carbon-nitrogen hydrolase"/>
    <property type="match status" value="1"/>
</dbReference>
<protein>
    <recommendedName>
        <fullName evidence="9">Apolipoprotein N-acyltransferase</fullName>
        <shortName evidence="9">ALP N-acyltransferase</shortName>
        <ecNumber evidence="9">2.3.1.269</ecNumber>
    </recommendedName>
</protein>
<comment type="function">
    <text evidence="9">Catalyzes the phospholipid dependent N-acylation of the N-terminal cysteine of apolipoprotein, the last step in lipoprotein maturation.</text>
</comment>
<dbReference type="EMBL" id="JADWYR010000003">
    <property type="protein sequence ID" value="MBG9378523.1"/>
    <property type="molecule type" value="Genomic_DNA"/>
</dbReference>
<feature type="transmembrane region" description="Helical" evidence="9">
    <location>
        <begin position="82"/>
        <end position="108"/>
    </location>
</feature>
<dbReference type="SUPFAM" id="SSF56317">
    <property type="entry name" value="Carbon-nitrogen hydrolase"/>
    <property type="match status" value="1"/>
</dbReference>
<dbReference type="AlphaFoldDB" id="A0A931H029"/>
<feature type="transmembrane region" description="Helical" evidence="9">
    <location>
        <begin position="478"/>
        <end position="497"/>
    </location>
</feature>
<dbReference type="GO" id="GO:0016410">
    <property type="term" value="F:N-acyltransferase activity"/>
    <property type="evidence" value="ECO:0007669"/>
    <property type="project" value="UniProtKB-UniRule"/>
</dbReference>